<evidence type="ECO:0000259" key="1">
    <source>
        <dbReference type="SMART" id="SM00860"/>
    </source>
</evidence>
<dbReference type="Pfam" id="PF09346">
    <property type="entry name" value="SMI1_KNR4"/>
    <property type="match status" value="1"/>
</dbReference>
<evidence type="ECO:0000313" key="2">
    <source>
        <dbReference type="EMBL" id="EYF04894.1"/>
    </source>
</evidence>
<dbReference type="SUPFAM" id="SSF160631">
    <property type="entry name" value="SMI1/KNR4-like"/>
    <property type="match status" value="1"/>
</dbReference>
<dbReference type="AlphaFoldDB" id="A0A017T6P3"/>
<proteinExistence type="predicted"/>
<name>A0A017T6P3_9BACT</name>
<keyword evidence="3" id="KW-1185">Reference proteome</keyword>
<gene>
    <name evidence="2" type="ORF">CAP_3705</name>
</gene>
<dbReference type="STRING" id="1192034.CAP_3705"/>
<dbReference type="RefSeq" id="WP_044243099.1">
    <property type="nucleotide sequence ID" value="NZ_ASRX01000028.1"/>
</dbReference>
<feature type="domain" description="Knr4/Smi1-like" evidence="1">
    <location>
        <begin position="15"/>
        <end position="216"/>
    </location>
</feature>
<organism evidence="2 3">
    <name type="scientific">Chondromyces apiculatus DSM 436</name>
    <dbReference type="NCBI Taxonomy" id="1192034"/>
    <lineage>
        <taxon>Bacteria</taxon>
        <taxon>Pseudomonadati</taxon>
        <taxon>Myxococcota</taxon>
        <taxon>Polyangia</taxon>
        <taxon>Polyangiales</taxon>
        <taxon>Polyangiaceae</taxon>
        <taxon>Chondromyces</taxon>
    </lineage>
</organism>
<comment type="caution">
    <text evidence="2">The sequence shown here is derived from an EMBL/GenBank/DDBJ whole genome shotgun (WGS) entry which is preliminary data.</text>
</comment>
<evidence type="ECO:0000313" key="3">
    <source>
        <dbReference type="Proteomes" id="UP000019678"/>
    </source>
</evidence>
<dbReference type="InterPro" id="IPR037883">
    <property type="entry name" value="Knr4/Smi1-like_sf"/>
</dbReference>
<dbReference type="InterPro" id="IPR018958">
    <property type="entry name" value="Knr4/Smi1-like_dom"/>
</dbReference>
<reference evidence="2 3" key="1">
    <citation type="submission" date="2013-05" db="EMBL/GenBank/DDBJ databases">
        <title>Genome assembly of Chondromyces apiculatus DSM 436.</title>
        <authorList>
            <person name="Sharma G."/>
            <person name="Khatri I."/>
            <person name="Kaur C."/>
            <person name="Mayilraj S."/>
            <person name="Subramanian S."/>
        </authorList>
    </citation>
    <scope>NUCLEOTIDE SEQUENCE [LARGE SCALE GENOMIC DNA]</scope>
    <source>
        <strain evidence="2 3">DSM 436</strain>
    </source>
</reference>
<accession>A0A017T6P3</accession>
<protein>
    <recommendedName>
        <fullName evidence="1">Knr4/Smi1-like domain-containing protein</fullName>
    </recommendedName>
</protein>
<dbReference type="SMART" id="SM00860">
    <property type="entry name" value="SMI1_KNR4"/>
    <property type="match status" value="1"/>
</dbReference>
<sequence length="352" mass="38733">MALPSSLSVLGPSAPVAPATLDALERALGYRLPRAYRDLLCHHGAGRLLGEFWLAAPEPAEFAHADLAERVAGWNPEARTASPIEDIPFEEWKRLIVFAARDRLELAFLKGDEDGPLWVVHEEFGRAVRFDSFEALVRDRARLDDAVPPAEGCRWDFPASYVTDNLDLDTQLDHALSDDSALSDDHDPVNAVLDTLLERASGYAVWSHAFESWVRAAGTHRDAPDFRAGGERIVRNYRERLPGLWERHHAAEGVALLRAGLTPATIATLVLHPDLAFLNARLTVGEQGDFTYASITTDTPIPETVAISAEDASGNQGPWRHKFEPSGEEPASMFVPFGPFIPRRVRIAPADA</sequence>
<dbReference type="EMBL" id="ASRX01000028">
    <property type="protein sequence ID" value="EYF04894.1"/>
    <property type="molecule type" value="Genomic_DNA"/>
</dbReference>
<dbReference type="Proteomes" id="UP000019678">
    <property type="component" value="Unassembled WGS sequence"/>
</dbReference>